<evidence type="ECO:0000256" key="7">
    <source>
        <dbReference type="ARBA" id="ARBA00023033"/>
    </source>
</evidence>
<dbReference type="InterPro" id="IPR010971">
    <property type="entry name" value="UbiH/COQ6"/>
</dbReference>
<dbReference type="Pfam" id="PF01494">
    <property type="entry name" value="FAD_binding_3"/>
    <property type="match status" value="1"/>
</dbReference>
<dbReference type="PANTHER" id="PTHR43876">
    <property type="entry name" value="UBIQUINONE BIOSYNTHESIS MONOOXYGENASE COQ6, MITOCHONDRIAL"/>
    <property type="match status" value="1"/>
</dbReference>
<evidence type="ECO:0000256" key="4">
    <source>
        <dbReference type="ARBA" id="ARBA00022630"/>
    </source>
</evidence>
<dbReference type="InterPro" id="IPR036188">
    <property type="entry name" value="FAD/NAD-bd_sf"/>
</dbReference>
<name>A0ABW5CKG8_9HYPH</name>
<keyword evidence="5" id="KW-0274">FAD</keyword>
<dbReference type="Gene3D" id="3.50.50.60">
    <property type="entry name" value="FAD/NAD(P)-binding domain"/>
    <property type="match status" value="2"/>
</dbReference>
<feature type="domain" description="FAD-binding" evidence="9">
    <location>
        <begin position="45"/>
        <end position="371"/>
    </location>
</feature>
<evidence type="ECO:0000259" key="9">
    <source>
        <dbReference type="Pfam" id="PF01494"/>
    </source>
</evidence>
<evidence type="ECO:0000313" key="11">
    <source>
        <dbReference type="Proteomes" id="UP001597371"/>
    </source>
</evidence>
<comment type="similarity">
    <text evidence="3">Belongs to the UbiH/COQ6 family.</text>
</comment>
<dbReference type="PANTHER" id="PTHR43876:SF7">
    <property type="entry name" value="UBIQUINONE BIOSYNTHESIS MONOOXYGENASE COQ6, MITOCHONDRIAL"/>
    <property type="match status" value="1"/>
</dbReference>
<dbReference type="NCBIfam" id="TIGR01988">
    <property type="entry name" value="Ubi-OHases"/>
    <property type="match status" value="1"/>
</dbReference>
<comment type="pathway">
    <text evidence="2">Cofactor biosynthesis; ubiquinone biosynthesis.</text>
</comment>
<dbReference type="Proteomes" id="UP001597371">
    <property type="component" value="Unassembled WGS sequence"/>
</dbReference>
<dbReference type="SUPFAM" id="SSF51905">
    <property type="entry name" value="FAD/NAD(P)-binding domain"/>
    <property type="match status" value="1"/>
</dbReference>
<evidence type="ECO:0000256" key="1">
    <source>
        <dbReference type="ARBA" id="ARBA00001974"/>
    </source>
</evidence>
<organism evidence="10 11">
    <name type="scientific">Aureimonas populi</name>
    <dbReference type="NCBI Taxonomy" id="1701758"/>
    <lineage>
        <taxon>Bacteria</taxon>
        <taxon>Pseudomonadati</taxon>
        <taxon>Pseudomonadota</taxon>
        <taxon>Alphaproteobacteria</taxon>
        <taxon>Hyphomicrobiales</taxon>
        <taxon>Aurantimonadaceae</taxon>
        <taxon>Aureimonas</taxon>
    </lineage>
</organism>
<protein>
    <submittedName>
        <fullName evidence="10">UbiH/UbiF family hydroxylase</fullName>
    </submittedName>
</protein>
<sequence>MGQSAPLSSAPRRVSPAIQRKEHGGAHSRAGIVVLASKGNALKRDIAVVGGGLAGYCAAIGFAASGFDTVLLAPKAPADRRSTALIGRSVAFLKDAGVWPRIEAVAQPLVVMRIIDDTQRLFRATNVEFRAAEIDLPSFGVNVLNAQAQDALAARAAELSARLTVIERPLDSLHVEGDTGFLTLDDGSEVQASLVVGADGRGSRVRESAGIALRRWSYPQSAIVLNFKHERDHGATSTEFHRRSGPFTQVPLPGKRSSLVWVEEPETAELIVDLKPERLARMVEERLHSILGAVEIEEGLQVFPLSGAAARGMTSPRVALVGEAAHVFPPIGAQGLNLGLRDAAAIVEAAKDSRDDPGSLATLARYEARRSVDVASRTLAVDLLNRSLLAGLLPVQLGRSIGLGALSGVPLLRRFAMREGVSPGAGLRAIASAVAPKRSAELPPRGHDRRL</sequence>
<dbReference type="NCBIfam" id="NF005691">
    <property type="entry name" value="PRK07494.1"/>
    <property type="match status" value="1"/>
</dbReference>
<evidence type="ECO:0000256" key="3">
    <source>
        <dbReference type="ARBA" id="ARBA00005349"/>
    </source>
</evidence>
<evidence type="ECO:0000313" key="10">
    <source>
        <dbReference type="EMBL" id="MFD2237764.1"/>
    </source>
</evidence>
<keyword evidence="11" id="KW-1185">Reference proteome</keyword>
<comment type="caution">
    <text evidence="10">The sequence shown here is derived from an EMBL/GenBank/DDBJ whole genome shotgun (WGS) entry which is preliminary data.</text>
</comment>
<dbReference type="InterPro" id="IPR051205">
    <property type="entry name" value="UbiH/COQ6_monooxygenase"/>
</dbReference>
<dbReference type="InterPro" id="IPR002938">
    <property type="entry name" value="FAD-bd"/>
</dbReference>
<evidence type="ECO:0000256" key="6">
    <source>
        <dbReference type="ARBA" id="ARBA00023002"/>
    </source>
</evidence>
<comment type="cofactor">
    <cofactor evidence="1">
        <name>FAD</name>
        <dbReference type="ChEBI" id="CHEBI:57692"/>
    </cofactor>
</comment>
<keyword evidence="6" id="KW-0560">Oxidoreductase</keyword>
<dbReference type="EMBL" id="JBHUIJ010000012">
    <property type="protein sequence ID" value="MFD2237764.1"/>
    <property type="molecule type" value="Genomic_DNA"/>
</dbReference>
<keyword evidence="7" id="KW-0503">Monooxygenase</keyword>
<gene>
    <name evidence="10" type="ORF">ACFSKQ_09855</name>
</gene>
<keyword evidence="4" id="KW-0285">Flavoprotein</keyword>
<evidence type="ECO:0000256" key="2">
    <source>
        <dbReference type="ARBA" id="ARBA00004749"/>
    </source>
</evidence>
<reference evidence="11" key="1">
    <citation type="journal article" date="2019" name="Int. J. Syst. Evol. Microbiol.">
        <title>The Global Catalogue of Microorganisms (GCM) 10K type strain sequencing project: providing services to taxonomists for standard genome sequencing and annotation.</title>
        <authorList>
            <consortium name="The Broad Institute Genomics Platform"/>
            <consortium name="The Broad Institute Genome Sequencing Center for Infectious Disease"/>
            <person name="Wu L."/>
            <person name="Ma J."/>
        </authorList>
    </citation>
    <scope>NUCLEOTIDE SEQUENCE [LARGE SCALE GENOMIC DNA]</scope>
    <source>
        <strain evidence="11">ZS-35-S2</strain>
    </source>
</reference>
<dbReference type="PRINTS" id="PR00420">
    <property type="entry name" value="RNGMNOXGNASE"/>
</dbReference>
<proteinExistence type="inferred from homology"/>
<accession>A0ABW5CKG8</accession>
<evidence type="ECO:0000256" key="8">
    <source>
        <dbReference type="SAM" id="MobiDB-lite"/>
    </source>
</evidence>
<evidence type="ECO:0000256" key="5">
    <source>
        <dbReference type="ARBA" id="ARBA00022827"/>
    </source>
</evidence>
<feature type="region of interest" description="Disordered" evidence="8">
    <location>
        <begin position="1"/>
        <end position="25"/>
    </location>
</feature>
<dbReference type="RefSeq" id="WP_209736385.1">
    <property type="nucleotide sequence ID" value="NZ_CP072611.1"/>
</dbReference>